<keyword evidence="3 11" id="KW-1134">Transmembrane beta strand</keyword>
<evidence type="ECO:0000313" key="15">
    <source>
        <dbReference type="EMBL" id="MEJ8566125.1"/>
    </source>
</evidence>
<evidence type="ECO:0000256" key="2">
    <source>
        <dbReference type="ARBA" id="ARBA00022448"/>
    </source>
</evidence>
<evidence type="ECO:0000259" key="13">
    <source>
        <dbReference type="Pfam" id="PF00593"/>
    </source>
</evidence>
<comment type="similarity">
    <text evidence="11 12">Belongs to the TonB-dependent receptor family.</text>
</comment>
<feature type="domain" description="TonB-dependent receptor plug" evidence="14">
    <location>
        <begin position="49"/>
        <end position="159"/>
    </location>
</feature>
<dbReference type="PROSITE" id="PS52016">
    <property type="entry name" value="TONB_DEPENDENT_REC_3"/>
    <property type="match status" value="1"/>
</dbReference>
<sequence length="755" mass="83177">MRRKIGESHLALLVAVSAGLGVQAPLASAQQEAALEEVIVTAQRREQTLRDVPISITAFTSASIESNMIKNVEDYFAKAPNLSISDGATRSGNVSTSSHGLAIRGISNVGGDSLSYGFYIDDFNTTRATVNPQLVDMSRIEILRGPQGTFFGRNASAGVISLTTNKPNENLEGNVSVQYGSFNTWETVGTVNLPVSDKLMFRASGKIAGSDGYADNYHPIGGDNGYDHKFGRIAARILPTDNWTIDLTATFNDEEQDDLGLIATGVYVPGAIGGFLCSVAAPQCPHDTEFGIYPENTDLYSHNNPLVVKDEYQMYTANIVWQGDNLRFTSVTGYINTDFHRDGELDMGSLDIVNEDFEDIEKTAFSQEFRLQSTHDGPFNWIIGGIWAKDTHDEIESINFGADQTTLDTFGVFPHFIIELSTVDRTIKSKALFAEGTWQATDKLTLTAGARWSQDKIELSQTKIDFESLLPPQSSSDTWEDIAPRVTASYAFSDTANVYATVAKGWKSGGINLELTTPDDAVNKFDEEVLWNYEIGIKSNFLNNRVRANLALFRIDWEDVQVNASRLILEDGELRSVQGVSNGAKATSQGFEFELQALPTPQLALGFNAGYLDADWDEFENAVTGYGELDLSGQQLPKAPKWSVSADAQYNFPLNTGWEGFVRAEFSYKDDYLYDVNGTAGALLGYEFPFLIPSHSVWNFRAGIQNDKYRLVAYVQNAFDDNYYTSTFDFGFSNGASVVPSYRSYGIRGTAYFGK</sequence>
<dbReference type="RefSeq" id="WP_354693449.1">
    <property type="nucleotide sequence ID" value="NZ_JAZHOG010000001.1"/>
</dbReference>
<protein>
    <submittedName>
        <fullName evidence="15">TonB-dependent receptor</fullName>
    </submittedName>
</protein>
<evidence type="ECO:0000256" key="7">
    <source>
        <dbReference type="ARBA" id="ARBA00023065"/>
    </source>
</evidence>
<dbReference type="Gene3D" id="2.40.170.20">
    <property type="entry name" value="TonB-dependent receptor, beta-barrel domain"/>
    <property type="match status" value="1"/>
</dbReference>
<keyword evidence="5 11" id="KW-0812">Transmembrane</keyword>
<evidence type="ECO:0000256" key="12">
    <source>
        <dbReference type="RuleBase" id="RU003357"/>
    </source>
</evidence>
<evidence type="ECO:0000256" key="11">
    <source>
        <dbReference type="PROSITE-ProRule" id="PRU01360"/>
    </source>
</evidence>
<dbReference type="GO" id="GO:0009279">
    <property type="term" value="C:cell outer membrane"/>
    <property type="evidence" value="ECO:0007669"/>
    <property type="project" value="UniProtKB-SubCell"/>
</dbReference>
<dbReference type="InterPro" id="IPR012910">
    <property type="entry name" value="Plug_dom"/>
</dbReference>
<keyword evidence="4" id="KW-0410">Iron transport</keyword>
<keyword evidence="15" id="KW-0675">Receptor</keyword>
<keyword evidence="16" id="KW-1185">Reference proteome</keyword>
<keyword evidence="10 11" id="KW-0998">Cell outer membrane</keyword>
<organism evidence="15 16">
    <name type="scientific">Elongatibacter sediminis</name>
    <dbReference type="NCBI Taxonomy" id="3119006"/>
    <lineage>
        <taxon>Bacteria</taxon>
        <taxon>Pseudomonadati</taxon>
        <taxon>Pseudomonadota</taxon>
        <taxon>Gammaproteobacteria</taxon>
        <taxon>Chromatiales</taxon>
        <taxon>Wenzhouxiangellaceae</taxon>
        <taxon>Elongatibacter</taxon>
    </lineage>
</organism>
<dbReference type="InterPro" id="IPR000531">
    <property type="entry name" value="Beta-barrel_TonB"/>
</dbReference>
<gene>
    <name evidence="15" type="ORF">V3330_00700</name>
</gene>
<dbReference type="PANTHER" id="PTHR32552">
    <property type="entry name" value="FERRICHROME IRON RECEPTOR-RELATED"/>
    <property type="match status" value="1"/>
</dbReference>
<dbReference type="AlphaFoldDB" id="A0AAW9R654"/>
<name>A0AAW9R654_9GAMM</name>
<comment type="subcellular location">
    <subcellularLocation>
        <location evidence="1 11">Cell outer membrane</location>
        <topology evidence="1 11">Multi-pass membrane protein</topology>
    </subcellularLocation>
</comment>
<dbReference type="EMBL" id="JAZHOG010000001">
    <property type="protein sequence ID" value="MEJ8566125.1"/>
    <property type="molecule type" value="Genomic_DNA"/>
</dbReference>
<dbReference type="Pfam" id="PF00593">
    <property type="entry name" value="TonB_dep_Rec_b-barrel"/>
    <property type="match status" value="1"/>
</dbReference>
<keyword evidence="2 11" id="KW-0813">Transport</keyword>
<dbReference type="InterPro" id="IPR036942">
    <property type="entry name" value="Beta-barrel_TonB_sf"/>
</dbReference>
<dbReference type="Proteomes" id="UP001359886">
    <property type="component" value="Unassembled WGS sequence"/>
</dbReference>
<evidence type="ECO:0000256" key="8">
    <source>
        <dbReference type="ARBA" id="ARBA00023077"/>
    </source>
</evidence>
<accession>A0AAW9R654</accession>
<keyword evidence="8 12" id="KW-0798">TonB box</keyword>
<evidence type="ECO:0000256" key="9">
    <source>
        <dbReference type="ARBA" id="ARBA00023136"/>
    </source>
</evidence>
<proteinExistence type="inferred from homology"/>
<evidence type="ECO:0000256" key="10">
    <source>
        <dbReference type="ARBA" id="ARBA00023237"/>
    </source>
</evidence>
<dbReference type="InterPro" id="IPR039426">
    <property type="entry name" value="TonB-dep_rcpt-like"/>
</dbReference>
<feature type="domain" description="TonB-dependent receptor-like beta-barrel" evidence="13">
    <location>
        <begin position="293"/>
        <end position="717"/>
    </location>
</feature>
<dbReference type="GO" id="GO:0006826">
    <property type="term" value="P:iron ion transport"/>
    <property type="evidence" value="ECO:0007669"/>
    <property type="project" value="UniProtKB-KW"/>
</dbReference>
<dbReference type="Pfam" id="PF07715">
    <property type="entry name" value="Plug"/>
    <property type="match status" value="1"/>
</dbReference>
<evidence type="ECO:0000256" key="1">
    <source>
        <dbReference type="ARBA" id="ARBA00004571"/>
    </source>
</evidence>
<keyword evidence="7" id="KW-0406">Ion transport</keyword>
<keyword evidence="6" id="KW-0408">Iron</keyword>
<dbReference type="PANTHER" id="PTHR32552:SF81">
    <property type="entry name" value="TONB-DEPENDENT OUTER MEMBRANE RECEPTOR"/>
    <property type="match status" value="1"/>
</dbReference>
<evidence type="ECO:0000256" key="4">
    <source>
        <dbReference type="ARBA" id="ARBA00022496"/>
    </source>
</evidence>
<evidence type="ECO:0000256" key="3">
    <source>
        <dbReference type="ARBA" id="ARBA00022452"/>
    </source>
</evidence>
<keyword evidence="9 11" id="KW-0472">Membrane</keyword>
<evidence type="ECO:0000256" key="5">
    <source>
        <dbReference type="ARBA" id="ARBA00022692"/>
    </source>
</evidence>
<reference evidence="15 16" key="1">
    <citation type="submission" date="2024-02" db="EMBL/GenBank/DDBJ databases">
        <title>A novel Wenzhouxiangellaceae bacterium, isolated from coastal sediments.</title>
        <authorList>
            <person name="Du Z.-J."/>
            <person name="Ye Y.-Q."/>
            <person name="Zhang X.-Y."/>
        </authorList>
    </citation>
    <scope>NUCLEOTIDE SEQUENCE [LARGE SCALE GENOMIC DNA]</scope>
    <source>
        <strain evidence="15 16">CH-27</strain>
    </source>
</reference>
<dbReference type="SUPFAM" id="SSF56935">
    <property type="entry name" value="Porins"/>
    <property type="match status" value="1"/>
</dbReference>
<comment type="caution">
    <text evidence="15">The sequence shown here is derived from an EMBL/GenBank/DDBJ whole genome shotgun (WGS) entry which is preliminary data.</text>
</comment>
<evidence type="ECO:0000259" key="14">
    <source>
        <dbReference type="Pfam" id="PF07715"/>
    </source>
</evidence>
<evidence type="ECO:0000256" key="6">
    <source>
        <dbReference type="ARBA" id="ARBA00023004"/>
    </source>
</evidence>
<evidence type="ECO:0000313" key="16">
    <source>
        <dbReference type="Proteomes" id="UP001359886"/>
    </source>
</evidence>